<keyword evidence="1" id="KW-0614">Plasmid</keyword>
<evidence type="ECO:0000313" key="1">
    <source>
        <dbReference type="EMBL" id="XCC97943.1"/>
    </source>
</evidence>
<geneLocation type="plasmid" evidence="1">
    <name>unnamed5</name>
</geneLocation>
<dbReference type="RefSeq" id="WP_353476820.1">
    <property type="nucleotide sequence ID" value="NZ_CP123390.1"/>
</dbReference>
<name>A0AAU8ATC9_9RHOB</name>
<sequence length="96" mass="10818">MTKIANSKEAVVRFNGQQYYDDVKITERDKQILRDMFVVEEVLKSGPDAEAEFCETTLGKPLSQIQPLASCHRLSQFLKRRGAKARLLPSCSAGCR</sequence>
<reference evidence="1" key="1">
    <citation type="submission" date="2023-02" db="EMBL/GenBank/DDBJ databases">
        <title>Description and genomic characterization of Salipiger bruguierae sp. nov., isolated from the sediment of mangrove plant Bruguiera sexangula.</title>
        <authorList>
            <person name="Long M."/>
        </authorList>
    </citation>
    <scope>NUCLEOTIDE SEQUENCE</scope>
    <source>
        <strain evidence="1">H15</strain>
        <plasmid evidence="1">unnamed5</plasmid>
    </source>
</reference>
<accession>A0AAU8ATC9</accession>
<organism evidence="1">
    <name type="scientific">Alloyangia sp. H15</name>
    <dbReference type="NCBI Taxonomy" id="3029062"/>
    <lineage>
        <taxon>Bacteria</taxon>
        <taxon>Pseudomonadati</taxon>
        <taxon>Pseudomonadota</taxon>
        <taxon>Alphaproteobacteria</taxon>
        <taxon>Rhodobacterales</taxon>
        <taxon>Roseobacteraceae</taxon>
        <taxon>Alloyangia</taxon>
    </lineage>
</organism>
<proteinExistence type="predicted"/>
<protein>
    <submittedName>
        <fullName evidence="1">Uncharacterized protein</fullName>
    </submittedName>
</protein>
<dbReference type="AlphaFoldDB" id="A0AAU8ATC9"/>
<gene>
    <name evidence="1" type="ORF">PVT71_28590</name>
</gene>
<dbReference type="EMBL" id="CP123390">
    <property type="protein sequence ID" value="XCC97943.1"/>
    <property type="molecule type" value="Genomic_DNA"/>
</dbReference>